<dbReference type="EMBL" id="BQXS01009980">
    <property type="protein sequence ID" value="GKT32380.1"/>
    <property type="molecule type" value="Genomic_DNA"/>
</dbReference>
<reference evidence="2" key="1">
    <citation type="submission" date="2022-03" db="EMBL/GenBank/DDBJ databases">
        <title>Draft genome sequence of Aduncisulcus paluster, a free-living microaerophilic Fornicata.</title>
        <authorList>
            <person name="Yuyama I."/>
            <person name="Kume K."/>
            <person name="Tamura T."/>
            <person name="Inagaki Y."/>
            <person name="Hashimoto T."/>
        </authorList>
    </citation>
    <scope>NUCLEOTIDE SEQUENCE</scope>
    <source>
        <strain evidence="2">NY0171</strain>
    </source>
</reference>
<evidence type="ECO:0000313" key="3">
    <source>
        <dbReference type="Proteomes" id="UP001057375"/>
    </source>
</evidence>
<feature type="region of interest" description="Disordered" evidence="1">
    <location>
        <begin position="218"/>
        <end position="250"/>
    </location>
</feature>
<feature type="compositionally biased region" description="Acidic residues" evidence="1">
    <location>
        <begin position="240"/>
        <end position="250"/>
    </location>
</feature>
<feature type="compositionally biased region" description="Acidic residues" evidence="1">
    <location>
        <begin position="307"/>
        <end position="317"/>
    </location>
</feature>
<evidence type="ECO:0000256" key="1">
    <source>
        <dbReference type="SAM" id="MobiDB-lite"/>
    </source>
</evidence>
<keyword evidence="3" id="KW-1185">Reference proteome</keyword>
<organism evidence="2 3">
    <name type="scientific">Aduncisulcus paluster</name>
    <dbReference type="NCBI Taxonomy" id="2918883"/>
    <lineage>
        <taxon>Eukaryota</taxon>
        <taxon>Metamonada</taxon>
        <taxon>Carpediemonas-like organisms</taxon>
        <taxon>Aduncisulcus</taxon>
    </lineage>
</organism>
<feature type="region of interest" description="Disordered" evidence="1">
    <location>
        <begin position="285"/>
        <end position="317"/>
    </location>
</feature>
<sequence length="4089" mass="472225">MPTDEENPHSPNPYSAKIRDLFLGLLGEEPPIHVDILTKEALLGEIEKVCVSFLENTRRDMYSHIKKRVIEFCSEFDYEDIQSDALQFIISAFTRYTKKDRHAWKRAFERFCTEQEDGFGWGNEDDEEEKEEEETTAKKEEISQISDPKTIPELFQMMTVAELGYDQRLLNQLSDGSEIGNKILRHIFNYLKKMSDSQEELSCFERIPLTESALLPHQIHQGKHETESIPPSPSGHMHSEEEEEDNSPYEDKIEDESYDHATFLRILFKHKRQIPLTESALLPHQIHQGKHETESIPPSPSGHMHSEEEEEDNSPYEDKIEDESYDHATFLRILFKHKRQSFNSLERCFSSDSSMSKKVNELQNYIAFFCGQGIDLEGEDLERKIKHQNGLIQFFREMKSTDLQKLTISMIKNIFVMIQGCKLNFDFSTDEHEDLADYVKLLKNWLQEFNKITRSMERILLFRCFDATTEKMEAIRKSRTDSHSSSNSVRLIVRRDTKYDPIHIKKSVIKLLDTRSDDSQGFAPDDSHVREIGLRVDGKYKITKETEGDEDEKLYLEFLGGEVDERALSFTDILDNLEFEGKQISHLEIHPLETLDDDIVDISTPFLFPLICENGKPCEVGPVSKHLTQKIKDLGNISTLPGQSIAGLIALHFGAHGSPDNFIKLLSSQPSLIYFLRPEDLRNFKFLNDPLKEFWEEKCMVKSATSSEVKEARKLLAKMLSPTDSSCVSLCNSVISAEHESEIRDVVKHYTHHNLMTIPIENSVFEYVCRQLDEYDQGNTCKFCIIDIIGVLDPKKLASLIAHPRHVVKIFLKYQTGILQQLEREGIEINIPNSIIEQERLYIPETYAEGSGYGTFMRWCDKYYLENPSRLPDISYEYTLQSYVPMDPTNFTEYATSPGWAFCTKITDLIKSIFGTTGDDKGLRIMDNEHVIVIEMLSSLQKVFVDRLTQYFSPEKSSLDVIDCTEPNQVKDLESSIRNKAANPHIHVLLGCNTLELRKLMKLCSEVSQNHLLIMVFSSLDFRFLDSLKKIPTDKSPIKRLPIRFSPSSMLLKRVYSELIDPEAPKKEEFEYHFYLFLVYGSAIFGWDPENFNSIYAQGIPSAESDRDKSTLNLPSEISEKDEYNECGFLLAPFNGHQEEGSIKPLSLLYLMKEVASASTTSFFEKSQELEVFSFNQFITLVPIVRSFPNIHRVELYRRYLIQILDKLQGTEKRFDYKDSHICSHGSMSNISNQTLCPKHLGSLVIALISSKHKEVSYVRSNTSRADVFDDIKHCSVRMLDCDWNSIIEVFMDGGSNSESLRNIFRISLDKFALYMCLKPQAIIDKFFSVDGSCFESLFSDLTPFFGSYYEKGENSLSLVEDFTEFFKIKSDSAKWLHKRYIALKWVFKFASQSLGNISVQFVPSEIQIMTNNGIVICPSLSSDTDINSYVDTLSQCIEFDSPKNLFRDQYELARQLFRLDGSTIDEWRRGTKVLGRAFIEFFLSTNTNSVLEKDGTIPINNCWPGLSALRKWYHADERDMLKEFDNLAYGSSFPTLSPSAAAFIMSSPAAEKCLEKSYSVFVKTNFENLSNDKDIGISILYCEFFEKYAEKKFNGTQYSMGIPSVLRLFHVAQQYEKGKPSEADDIDLDSKNSDKIGVSTELILPERDEFMKKYLDQHISPKYSDLFKSIRNDKEQSIMAEITQDNPTDLIEEEKSESEKSESERIHAKREEEEEEESEISMKNEPTELSDSNESSYSLDDDRESIDLAEISKLWKDSSDFTHNLLYCLCEVSSSNGKEAIKPLIDFIRLKSHSHAIQLHLTAYDTLLKLYCEYFEKPAEESTKDIVFHCNTLRTSDFSAIFHYAIKNQNPNFPTLSWIAWVLGNCMYIDIFPLIADEKSFNFLKGLLGGDNDEVRPISTAFSKYCSSTPVDSLPLSSVFFIAPHTLSTSMYNAMCSVSGAKSYRCRSILLDVGQLEVKGYAPYRMLTYERPVPEKIVIETITECKRNIYEKHPDYLAIEPYDFDKMVIHYRIFQADIGFSCKTLCESIKMLIAQVFLYNHKKSDPSTKDKKFHQGYRPTTLINFSCAYRWLLLCGLKESHIEELVKDLSWNNPKLVDQFKRIKEKMLNRNRDFFKVFTFSTFPNRTETCCIKSTDMKVCLLRNNLDSIKITMNYISVIYNLCHEIVPQFPDVKELNDEASINKLKELMAYAIRHLADKASTLILSFEEEYPKRQKDKKYLDSRTEMNNSLVETMGILAEVIGLLHSDDDRWEFVYMTIFFDRLRENLKCKRKDKHRFDLICCVNDAAFLHFSPLLSSKGLKFVSWLKVLGESKRDEFILPFSDSIFNELLYLSKDFTIKFDKEPIYAEYCDSINIGYNILNLNDKSPYYITRHTPSKKDKVDKNPLISEQPLSDTISKAKILKFEMVKAKDVQDLQSENPKNSNSLSILHSSIEEDTNDFVIPEFFKMAEEKHDDDVIHVIERQVKTFKKPKPKNDMVVDVSDLLSIDSFPHFCQIRIRPATQVLMINHPDSLNDHECNKNMFKMIILSQWSEKIVDIDEIQEVFSTSREAYNYLLDQECPVTLVSNDGFILRRNDQGNRWVPIFAATEEKHVENPEYKLWHFLHMSEICSLRLSESVRQLIHSIIVCALGLCGKEIPVLPSLSLSWWQSCFIWEEVGRTNLDDKMKEAASDYKKYLDSEKMLCLILKKILDEYNSESKDNSPSETDESFFSPDSGVSKFKEKFRTEFYTAVKSHVGELDDRYHPGIIRNFERVVLKTIDIHRSQYGISKHAKICLSILQFHSILNCVLDPSVKDALHFIRKISSVSSEEEIILHDGPSSDGNNFGVHPMCQKKFREKSWKLIQNMKEGLASPLLTDKEEREKKINRQYKDFQNAWNRSSNDEILNPESVGDVNTLFDIKEGRGSIRRMNSFSTLSFFDRSAPIFWIEQEKQDIIIKHKSDTIGFFCGVWLASRFELLYDQSRKITSEKDFFKKSERDTPLDSLSPILEWLSKLLVSPFDMKKCKRWFLDILALDSTYHPLETSRSVNSTIMAHLLAKAFPIINTEGNLYNESSRIHSSFQGVFKIPNAIQPFCTRREGYSVYVIKPEHVHSFKKCMNVEYYRIPADEAKKLVSSYFGVAADDNTASKLYFDIIRKFSEFTLGVIVEGLTSIPDRALKWLAEWLFFRPYKFVYFVGTNIFFCFSEQRDRCTVKTKPPMLLTKKDIEKELDGMCTVVSKTKNALETTVEGKVDEISPASVLHSLDSHKLEMCVDWSDLKKKDVTENSIMKCLMAGDDMFDDDVKDALGIEKGISIDSDNETFKKAALTMKRKCYVNMIVSSPGAGKTYTMEELVKPILEKAKIKYLRIDGSSDTLVRRSLIDYLNEKILSTGLPLSAFSLVIDEYHMMSTPQKVDLFDWLKGRDNMKVILIANRIDSDDITKMMKLRDDVSFDKESVKIYETRITNRRFNRIFDNKYKQSEEISILQKSQIEWYYVIACAVFGSEATSIREMNKIKDVFMSPDIEEPLLAAVHGKNPTIGYENVRMFVRGFKNLVSSFSSHNPTVPMKHEFKTYKDVATPLTLGKFKNPIECIVYLLFICNTPREVNGKLQIPDNIISIPKFLGRHSQLTKYVPAVRLQIYASLLCVYIRNRKFLEGEDSDLMEKVRLERFYDTPFMDQVGLPIMLDSKEPTWRTKTFALAWSGQYQDLDAMVEAAQRNYTFDWKVAREEWSRRRITTDIEGFTRLLSVVLDKVDCLRAVPVEDFINLLKTNVNSNSKTTAQLAENIVDHLGKEPQEEEKDLIFNAMWIAFAYSTDNKPLEFFMDKVQNCDITEPWGYEFLVWANQNVDNVFATGDLHKKTKYLQDVLVKITEHELSTLNYFSPDSSSPFQSLDIIRDSSEGKRVLALWNCGFLNLCLPISPLQFDHWLFVMCQIHNYPEPWSSTEILDGAEWFPTFFAFIHNPSSVNVGDFKEMINVCYRRQKHLSGDDTSEFRDSDIVLKAFFNPDGSFNHDSPFKLIVLNCLLQLKGDDCLNGMCGVLAETLLFEFDTTRIVMDDPKHIVSLTASVINQMARGANYISEEEFLERIRHLHCEDVCELLISDFRSY</sequence>
<gene>
    <name evidence="2" type="ORF">ADUPG1_006553</name>
</gene>
<protein>
    <submittedName>
        <fullName evidence="2">Uncharacterized protein</fullName>
    </submittedName>
</protein>
<feature type="region of interest" description="Disordered" evidence="1">
    <location>
        <begin position="1681"/>
        <end position="1742"/>
    </location>
</feature>
<feature type="compositionally biased region" description="Basic and acidic residues" evidence="1">
    <location>
        <begin position="1698"/>
        <end position="1712"/>
    </location>
</feature>
<name>A0ABQ5KN66_9EUKA</name>
<feature type="region of interest" description="Disordered" evidence="1">
    <location>
        <begin position="117"/>
        <end position="143"/>
    </location>
</feature>
<evidence type="ECO:0000313" key="2">
    <source>
        <dbReference type="EMBL" id="GKT32380.1"/>
    </source>
</evidence>
<comment type="caution">
    <text evidence="2">The sequence shown here is derived from an EMBL/GenBank/DDBJ whole genome shotgun (WGS) entry which is preliminary data.</text>
</comment>
<accession>A0ABQ5KN66</accession>
<feature type="compositionally biased region" description="Polar residues" evidence="1">
    <location>
        <begin position="1728"/>
        <end position="1739"/>
    </location>
</feature>
<dbReference type="Proteomes" id="UP001057375">
    <property type="component" value="Unassembled WGS sequence"/>
</dbReference>
<feature type="compositionally biased region" description="Acidic residues" evidence="1">
    <location>
        <begin position="123"/>
        <end position="134"/>
    </location>
</feature>
<proteinExistence type="predicted"/>